<dbReference type="OrthoDB" id="10253736at2759"/>
<keyword evidence="6" id="KW-0560">Oxidoreductase</keyword>
<dbReference type="InterPro" id="IPR020904">
    <property type="entry name" value="Sc_DH/Rdtase_CS"/>
</dbReference>
<evidence type="ECO:0000256" key="11">
    <source>
        <dbReference type="ARBA" id="ARBA00082544"/>
    </source>
</evidence>
<dbReference type="GO" id="GO:0052650">
    <property type="term" value="F:all-trans-retinol dehydrogenase (NADP+) activity"/>
    <property type="evidence" value="ECO:0007669"/>
    <property type="project" value="UniProtKB-ARBA"/>
</dbReference>
<evidence type="ECO:0000256" key="12">
    <source>
        <dbReference type="RuleBase" id="RU000363"/>
    </source>
</evidence>
<evidence type="ECO:0000256" key="5">
    <source>
        <dbReference type="ARBA" id="ARBA00022989"/>
    </source>
</evidence>
<sequence>MALFRDIFEFFCVLLQVSILWPWEIIKSFLPKNRKDISNDIMFITGAGSGIGRLMAIKFANCGATIIATDLNGATAQETADIIKSSGGKAYSFQLDVTDRKKVYSIAEKIRETIGEVTMLVNNAGIVTGHNFMECPDDLIAKTIEVNTTAHFWTLKAFLGSMIKNNRGHVISIASIAGYGASPQLIDYCASKFGAVGLQEALGLELQGYAKGIKTSTVCPWFIKTGMFEGAKSSLPFLCPMLEPEPTADRIVAGVLNDETHIFIPRRLFLLVALKQLIPANVGYILSDYLQMEAQMTGFVGRKKST</sequence>
<dbReference type="PRINTS" id="PR00080">
    <property type="entry name" value="SDRFAMILY"/>
</dbReference>
<dbReference type="FunFam" id="3.40.50.720:FF:000131">
    <property type="entry name" value="Short-chain dehydrogenase/reductase 3"/>
    <property type="match status" value="1"/>
</dbReference>
<accession>T2M9R0</accession>
<organism evidence="13">
    <name type="scientific">Hydra vulgaris</name>
    <name type="common">Hydra</name>
    <name type="synonym">Hydra attenuata</name>
    <dbReference type="NCBI Taxonomy" id="6087"/>
    <lineage>
        <taxon>Eukaryota</taxon>
        <taxon>Metazoa</taxon>
        <taxon>Cnidaria</taxon>
        <taxon>Hydrozoa</taxon>
        <taxon>Hydroidolina</taxon>
        <taxon>Anthoathecata</taxon>
        <taxon>Aplanulata</taxon>
        <taxon>Hydridae</taxon>
        <taxon>Hydra</taxon>
    </lineage>
</organism>
<evidence type="ECO:0000256" key="7">
    <source>
        <dbReference type="ARBA" id="ARBA00023098"/>
    </source>
</evidence>
<dbReference type="PRINTS" id="PR00081">
    <property type="entry name" value="GDHRDH"/>
</dbReference>
<dbReference type="CDD" id="cd05339">
    <property type="entry name" value="17beta-HSDXI-like_SDR_c"/>
    <property type="match status" value="1"/>
</dbReference>
<dbReference type="SUPFAM" id="SSF51735">
    <property type="entry name" value="NAD(P)-binding Rossmann-fold domains"/>
    <property type="match status" value="1"/>
</dbReference>
<keyword evidence="4" id="KW-0521">NADP</keyword>
<protein>
    <recommendedName>
        <fullName evidence="10">Short-chain dehydrogenase/reductase 3</fullName>
    </recommendedName>
    <alternativeName>
        <fullName evidence="11">Retinal short-chain dehydrogenase/reductase 1</fullName>
    </alternativeName>
</protein>
<gene>
    <name evidence="13" type="primary">SDR16C5</name>
</gene>
<keyword evidence="8" id="KW-0472">Membrane</keyword>
<evidence type="ECO:0000256" key="2">
    <source>
        <dbReference type="ARBA" id="ARBA00006484"/>
    </source>
</evidence>
<comment type="function">
    <text evidence="9">Catalyzes the reduction of all-trans-retinal to all-trans-retinol in the presence of NADPH.</text>
</comment>
<dbReference type="PANTHER" id="PTHR24322">
    <property type="entry name" value="PKSB"/>
    <property type="match status" value="1"/>
</dbReference>
<evidence type="ECO:0000313" key="13">
    <source>
        <dbReference type="EMBL" id="CDG68801.1"/>
    </source>
</evidence>
<reference evidence="13" key="1">
    <citation type="journal article" date="2013" name="Genome Biol. Evol.">
        <title>Punctuated emergences of genetic and phenotypic innovations in eumetazoan, bilaterian, euteleostome, and hominidae ancestors.</title>
        <authorList>
            <person name="Wenger Y."/>
            <person name="Galliot B."/>
        </authorList>
    </citation>
    <scope>NUCLEOTIDE SEQUENCE</scope>
    <source>
        <tissue evidence="13">Whole animals</tissue>
    </source>
</reference>
<evidence type="ECO:0000256" key="4">
    <source>
        <dbReference type="ARBA" id="ARBA00022857"/>
    </source>
</evidence>
<evidence type="ECO:0000256" key="10">
    <source>
        <dbReference type="ARBA" id="ARBA00068717"/>
    </source>
</evidence>
<keyword evidence="3" id="KW-0812">Transmembrane</keyword>
<dbReference type="Pfam" id="PF00106">
    <property type="entry name" value="adh_short"/>
    <property type="match status" value="1"/>
</dbReference>
<comment type="similarity">
    <text evidence="2 12">Belongs to the short-chain dehydrogenases/reductases (SDR) family.</text>
</comment>
<dbReference type="GO" id="GO:0016020">
    <property type="term" value="C:membrane"/>
    <property type="evidence" value="ECO:0007669"/>
    <property type="project" value="UniProtKB-SubCell"/>
</dbReference>
<dbReference type="InterPro" id="IPR002347">
    <property type="entry name" value="SDR_fam"/>
</dbReference>
<dbReference type="AlphaFoldDB" id="T2M9R0"/>
<dbReference type="Gene3D" id="3.40.50.720">
    <property type="entry name" value="NAD(P)-binding Rossmann-like Domain"/>
    <property type="match status" value="1"/>
</dbReference>
<evidence type="ECO:0000256" key="6">
    <source>
        <dbReference type="ARBA" id="ARBA00023002"/>
    </source>
</evidence>
<dbReference type="EMBL" id="HAAD01002569">
    <property type="protein sequence ID" value="CDG68801.1"/>
    <property type="molecule type" value="mRNA"/>
</dbReference>
<evidence type="ECO:0000256" key="1">
    <source>
        <dbReference type="ARBA" id="ARBA00004141"/>
    </source>
</evidence>
<dbReference type="InterPro" id="IPR036291">
    <property type="entry name" value="NAD(P)-bd_dom_sf"/>
</dbReference>
<comment type="subcellular location">
    <subcellularLocation>
        <location evidence="1">Membrane</location>
        <topology evidence="1">Multi-pass membrane protein</topology>
    </subcellularLocation>
</comment>
<dbReference type="PANTHER" id="PTHR24322:SF736">
    <property type="entry name" value="RETINOL DEHYDROGENASE 10"/>
    <property type="match status" value="1"/>
</dbReference>
<keyword evidence="7" id="KW-0443">Lipid metabolism</keyword>
<name>T2M9R0_HYDVU</name>
<evidence type="ECO:0000256" key="3">
    <source>
        <dbReference type="ARBA" id="ARBA00022692"/>
    </source>
</evidence>
<proteinExistence type="evidence at transcript level"/>
<keyword evidence="5" id="KW-1133">Transmembrane helix</keyword>
<evidence type="ECO:0000256" key="9">
    <source>
        <dbReference type="ARBA" id="ARBA00059620"/>
    </source>
</evidence>
<dbReference type="PROSITE" id="PS00061">
    <property type="entry name" value="ADH_SHORT"/>
    <property type="match status" value="1"/>
</dbReference>
<evidence type="ECO:0000256" key="8">
    <source>
        <dbReference type="ARBA" id="ARBA00023136"/>
    </source>
</evidence>